<proteinExistence type="predicted"/>
<evidence type="ECO:0000256" key="1">
    <source>
        <dbReference type="SAM" id="MobiDB-lite"/>
    </source>
</evidence>
<name>A0AAD4EFC5_9AGAM</name>
<reference evidence="2" key="1">
    <citation type="journal article" date="2020" name="New Phytol.">
        <title>Comparative genomics reveals dynamic genome evolution in host specialist ectomycorrhizal fungi.</title>
        <authorList>
            <person name="Lofgren L.A."/>
            <person name="Nguyen N.H."/>
            <person name="Vilgalys R."/>
            <person name="Ruytinx J."/>
            <person name="Liao H.L."/>
            <person name="Branco S."/>
            <person name="Kuo A."/>
            <person name="LaButti K."/>
            <person name="Lipzen A."/>
            <person name="Andreopoulos W."/>
            <person name="Pangilinan J."/>
            <person name="Riley R."/>
            <person name="Hundley H."/>
            <person name="Na H."/>
            <person name="Barry K."/>
            <person name="Grigoriev I.V."/>
            <person name="Stajich J.E."/>
            <person name="Kennedy P.G."/>
        </authorList>
    </citation>
    <scope>NUCLEOTIDE SEQUENCE</scope>
    <source>
        <strain evidence="2">FC203</strain>
    </source>
</reference>
<dbReference type="Proteomes" id="UP001195769">
    <property type="component" value="Unassembled WGS sequence"/>
</dbReference>
<feature type="compositionally biased region" description="Basic and acidic residues" evidence="1">
    <location>
        <begin position="202"/>
        <end position="218"/>
    </location>
</feature>
<feature type="region of interest" description="Disordered" evidence="1">
    <location>
        <begin position="107"/>
        <end position="239"/>
    </location>
</feature>
<feature type="compositionally biased region" description="Gly residues" evidence="1">
    <location>
        <begin position="182"/>
        <end position="198"/>
    </location>
</feature>
<accession>A0AAD4EFC5</accession>
<dbReference type="GeneID" id="64660648"/>
<keyword evidence="3" id="KW-1185">Reference proteome</keyword>
<evidence type="ECO:0000313" key="2">
    <source>
        <dbReference type="EMBL" id="KAG1905091.1"/>
    </source>
</evidence>
<organism evidence="2 3">
    <name type="scientific">Suillus fuscotomentosus</name>
    <dbReference type="NCBI Taxonomy" id="1912939"/>
    <lineage>
        <taxon>Eukaryota</taxon>
        <taxon>Fungi</taxon>
        <taxon>Dikarya</taxon>
        <taxon>Basidiomycota</taxon>
        <taxon>Agaricomycotina</taxon>
        <taxon>Agaricomycetes</taxon>
        <taxon>Agaricomycetidae</taxon>
        <taxon>Boletales</taxon>
        <taxon>Suillineae</taxon>
        <taxon>Suillaceae</taxon>
        <taxon>Suillus</taxon>
    </lineage>
</organism>
<evidence type="ECO:0000313" key="3">
    <source>
        <dbReference type="Proteomes" id="UP001195769"/>
    </source>
</evidence>
<gene>
    <name evidence="2" type="ORF">F5891DRAFT_1183796</name>
</gene>
<dbReference type="AlphaFoldDB" id="A0AAD4EFC5"/>
<sequence>MDQQESTYGHHNTPENMLPMYDQSMGQIWDLPMMPEWPSTILQPQRLDQADLFSITNDHNTHQFAVNSVNQQHMAHEDLPLGLAPFPPPLSEFYNQHNLISSPFTQTQQENTHLSHGASRAPTTPAAKENLIMPPSMTAGRKRAPRSHTKNETPSRPSCGPATGNASEQGTDGPPILQIGVQQGGEKGSRGQGKGGKSGPLNRREGGNSDTEIAKLGETDVNESSLKVPEKKAEKAEPCGLTEEEKLLTICIGQ</sequence>
<dbReference type="RefSeq" id="XP_041230666.1">
    <property type="nucleotide sequence ID" value="XM_041366350.1"/>
</dbReference>
<protein>
    <submittedName>
        <fullName evidence="2">Uncharacterized protein</fullName>
    </submittedName>
</protein>
<comment type="caution">
    <text evidence="2">The sequence shown here is derived from an EMBL/GenBank/DDBJ whole genome shotgun (WGS) entry which is preliminary data.</text>
</comment>
<dbReference type="EMBL" id="JABBWK010000008">
    <property type="protein sequence ID" value="KAG1905091.1"/>
    <property type="molecule type" value="Genomic_DNA"/>
</dbReference>
<feature type="compositionally biased region" description="Basic and acidic residues" evidence="1">
    <location>
        <begin position="228"/>
        <end position="239"/>
    </location>
</feature>